<keyword evidence="4" id="KW-1185">Reference proteome</keyword>
<keyword evidence="1" id="KW-0472">Membrane</keyword>
<dbReference type="Proteomes" id="UP001597319">
    <property type="component" value="Unassembled WGS sequence"/>
</dbReference>
<protein>
    <recommendedName>
        <fullName evidence="5">DUF3592 domain-containing protein</fullName>
    </recommendedName>
</protein>
<proteinExistence type="predicted"/>
<feature type="chain" id="PRO_5045537145" description="DUF3592 domain-containing protein" evidence="2">
    <location>
        <begin position="23"/>
        <end position="132"/>
    </location>
</feature>
<dbReference type="EMBL" id="JBHULE010000001">
    <property type="protein sequence ID" value="MFD2561109.1"/>
    <property type="molecule type" value="Genomic_DNA"/>
</dbReference>
<feature type="transmembrane region" description="Helical" evidence="1">
    <location>
        <begin position="109"/>
        <end position="127"/>
    </location>
</feature>
<keyword evidence="1" id="KW-1133">Transmembrane helix</keyword>
<sequence length="132" mass="14966">MKNLRLYCALVFLLCIPFLGITQESDSGYIETEAIIKEINFKIKSRRSSATAKVTYKTLEGDSLTSTVKLAHIPFIGPLDKEGDRITILYNKETPLLLTTKSTSFWQSYGLYILIGFGILILGYRYLKRSKS</sequence>
<evidence type="ECO:0000256" key="1">
    <source>
        <dbReference type="SAM" id="Phobius"/>
    </source>
</evidence>
<feature type="signal peptide" evidence="2">
    <location>
        <begin position="1"/>
        <end position="22"/>
    </location>
</feature>
<keyword evidence="1" id="KW-0812">Transmembrane</keyword>
<gene>
    <name evidence="3" type="ORF">ACFSR1_00415</name>
</gene>
<evidence type="ECO:0000313" key="3">
    <source>
        <dbReference type="EMBL" id="MFD2561109.1"/>
    </source>
</evidence>
<comment type="caution">
    <text evidence="3">The sequence shown here is derived from an EMBL/GenBank/DDBJ whole genome shotgun (WGS) entry which is preliminary data.</text>
</comment>
<evidence type="ECO:0000313" key="4">
    <source>
        <dbReference type="Proteomes" id="UP001597319"/>
    </source>
</evidence>
<reference evidence="4" key="1">
    <citation type="journal article" date="2019" name="Int. J. Syst. Evol. Microbiol.">
        <title>The Global Catalogue of Microorganisms (GCM) 10K type strain sequencing project: providing services to taxonomists for standard genome sequencing and annotation.</title>
        <authorList>
            <consortium name="The Broad Institute Genomics Platform"/>
            <consortium name="The Broad Institute Genome Sequencing Center for Infectious Disease"/>
            <person name="Wu L."/>
            <person name="Ma J."/>
        </authorList>
    </citation>
    <scope>NUCLEOTIDE SEQUENCE [LARGE SCALE GENOMIC DNA]</scope>
    <source>
        <strain evidence="4">KCTC 52274</strain>
    </source>
</reference>
<dbReference type="RefSeq" id="WP_378288523.1">
    <property type="nucleotide sequence ID" value="NZ_JBHULE010000001.1"/>
</dbReference>
<organism evidence="3 4">
    <name type="scientific">Aquimarina rubra</name>
    <dbReference type="NCBI Taxonomy" id="1920033"/>
    <lineage>
        <taxon>Bacteria</taxon>
        <taxon>Pseudomonadati</taxon>
        <taxon>Bacteroidota</taxon>
        <taxon>Flavobacteriia</taxon>
        <taxon>Flavobacteriales</taxon>
        <taxon>Flavobacteriaceae</taxon>
        <taxon>Aquimarina</taxon>
    </lineage>
</organism>
<evidence type="ECO:0000256" key="2">
    <source>
        <dbReference type="SAM" id="SignalP"/>
    </source>
</evidence>
<evidence type="ECO:0008006" key="5">
    <source>
        <dbReference type="Google" id="ProtNLM"/>
    </source>
</evidence>
<name>A0ABW5LAG1_9FLAO</name>
<accession>A0ABW5LAG1</accession>
<keyword evidence="2" id="KW-0732">Signal</keyword>